<keyword evidence="2" id="KW-0547">Nucleotide-binding</keyword>
<keyword evidence="3 5" id="KW-0067">ATP-binding</keyword>
<dbReference type="InterPro" id="IPR003439">
    <property type="entry name" value="ABC_transporter-like_ATP-bd"/>
</dbReference>
<dbReference type="InterPro" id="IPR003593">
    <property type="entry name" value="AAA+_ATPase"/>
</dbReference>
<dbReference type="GO" id="GO:0005524">
    <property type="term" value="F:ATP binding"/>
    <property type="evidence" value="ECO:0007669"/>
    <property type="project" value="UniProtKB-KW"/>
</dbReference>
<dbReference type="Gene3D" id="3.40.50.300">
    <property type="entry name" value="P-loop containing nucleotide triphosphate hydrolases"/>
    <property type="match status" value="1"/>
</dbReference>
<evidence type="ECO:0000313" key="6">
    <source>
        <dbReference type="Proteomes" id="UP000234433"/>
    </source>
</evidence>
<organism evidence="5 6">
    <name type="scientific">Brevibacterium antiquum CNRZ 918</name>
    <dbReference type="NCBI Taxonomy" id="1255637"/>
    <lineage>
        <taxon>Bacteria</taxon>
        <taxon>Bacillati</taxon>
        <taxon>Actinomycetota</taxon>
        <taxon>Actinomycetes</taxon>
        <taxon>Micrococcales</taxon>
        <taxon>Brevibacteriaceae</taxon>
        <taxon>Brevibacterium</taxon>
    </lineage>
</organism>
<protein>
    <submittedName>
        <fullName evidence="5">Amino acid/amide ABC transporter ATP-binding protein 1, HAAT family</fullName>
    </submittedName>
</protein>
<dbReference type="PANTHER" id="PTHR45772:SF7">
    <property type="entry name" value="AMINO ACID ABC TRANSPORTER ATP-BINDING PROTEIN"/>
    <property type="match status" value="1"/>
</dbReference>
<dbReference type="SUPFAM" id="SSF52540">
    <property type="entry name" value="P-loop containing nucleoside triphosphate hydrolases"/>
    <property type="match status" value="1"/>
</dbReference>
<dbReference type="GO" id="GO:0005304">
    <property type="term" value="F:L-valine transmembrane transporter activity"/>
    <property type="evidence" value="ECO:0007669"/>
    <property type="project" value="TreeGrafter"/>
</dbReference>
<dbReference type="AlphaFoldDB" id="A0A2H1HK22"/>
<dbReference type="GO" id="GO:0015808">
    <property type="term" value="P:L-alanine transport"/>
    <property type="evidence" value="ECO:0007669"/>
    <property type="project" value="TreeGrafter"/>
</dbReference>
<evidence type="ECO:0000313" key="5">
    <source>
        <dbReference type="EMBL" id="SMX63283.1"/>
    </source>
</evidence>
<dbReference type="InterPro" id="IPR027417">
    <property type="entry name" value="P-loop_NTPase"/>
</dbReference>
<dbReference type="GO" id="GO:0015192">
    <property type="term" value="F:L-phenylalanine transmembrane transporter activity"/>
    <property type="evidence" value="ECO:0007669"/>
    <property type="project" value="TreeGrafter"/>
</dbReference>
<keyword evidence="1" id="KW-0813">Transport</keyword>
<dbReference type="PROSITE" id="PS50893">
    <property type="entry name" value="ABC_TRANSPORTER_2"/>
    <property type="match status" value="1"/>
</dbReference>
<evidence type="ECO:0000259" key="4">
    <source>
        <dbReference type="PROSITE" id="PS50893"/>
    </source>
</evidence>
<dbReference type="GO" id="GO:1903806">
    <property type="term" value="P:L-isoleucine import across plasma membrane"/>
    <property type="evidence" value="ECO:0007669"/>
    <property type="project" value="TreeGrafter"/>
</dbReference>
<dbReference type="PANTHER" id="PTHR45772">
    <property type="entry name" value="CONSERVED COMPONENT OF ABC TRANSPORTER FOR NATURAL AMINO ACIDS-RELATED"/>
    <property type="match status" value="1"/>
</dbReference>
<reference evidence="5 6" key="1">
    <citation type="submission" date="2017-03" db="EMBL/GenBank/DDBJ databases">
        <authorList>
            <person name="Afonso C.L."/>
            <person name="Miller P.J."/>
            <person name="Scott M.A."/>
            <person name="Spackman E."/>
            <person name="Goraichik I."/>
            <person name="Dimitrov K.M."/>
            <person name="Suarez D.L."/>
            <person name="Swayne D.E."/>
        </authorList>
    </citation>
    <scope>NUCLEOTIDE SEQUENCE [LARGE SCALE GENOMIC DNA]</scope>
    <source>
        <strain evidence="5 6">CNRZ 918</strain>
    </source>
</reference>
<feature type="domain" description="ABC transporter" evidence="4">
    <location>
        <begin position="3"/>
        <end position="250"/>
    </location>
</feature>
<dbReference type="GO" id="GO:1903805">
    <property type="term" value="P:L-valine import across plasma membrane"/>
    <property type="evidence" value="ECO:0007669"/>
    <property type="project" value="TreeGrafter"/>
</dbReference>
<gene>
    <name evidence="5" type="ORF">BANT918_00029</name>
</gene>
<evidence type="ECO:0000256" key="1">
    <source>
        <dbReference type="ARBA" id="ARBA00022448"/>
    </source>
</evidence>
<dbReference type="RefSeq" id="WP_101618430.1">
    <property type="nucleotide sequence ID" value="NZ_FXZD01000001.1"/>
</dbReference>
<dbReference type="EMBL" id="FXZD01000001">
    <property type="protein sequence ID" value="SMX63283.1"/>
    <property type="molecule type" value="Genomic_DNA"/>
</dbReference>
<dbReference type="GO" id="GO:0042941">
    <property type="term" value="P:D-alanine transmembrane transport"/>
    <property type="evidence" value="ECO:0007669"/>
    <property type="project" value="TreeGrafter"/>
</dbReference>
<dbReference type="CDD" id="cd03219">
    <property type="entry name" value="ABC_Mj1267_LivG_branched"/>
    <property type="match status" value="1"/>
</dbReference>
<dbReference type="SMART" id="SM00382">
    <property type="entry name" value="AAA"/>
    <property type="match status" value="1"/>
</dbReference>
<dbReference type="OrthoDB" id="9805514at2"/>
<accession>A0A2H1HK22</accession>
<dbReference type="GO" id="GO:0016887">
    <property type="term" value="F:ATP hydrolysis activity"/>
    <property type="evidence" value="ECO:0007669"/>
    <property type="project" value="InterPro"/>
</dbReference>
<sequence>MLLEIRGLGKRFGGLDAVKNVDLDVQEGQVTAVIGPNGAGKSTLFNLIHGFYRPTAGTVSFNGRDITQSSPHNSVKGGIARTFQTTHLFDDSTLLENVLAGRIVRSKSNVFDAIFHTPRHRRESALNHDKALEALEFCGVGEFRHDLASNVPQEVQKRTAVAVALATQPELILLDEPAGGIPEEETTDFGNLIRSLPNRGVSVLLVEHKMSMIMDLADTILVLDHGQKLAIGSPAEIQSNPDVIRAYLGSTKDEESWCFLWRT</sequence>
<name>A0A2H1HK22_9MICO</name>
<dbReference type="Pfam" id="PF00005">
    <property type="entry name" value="ABC_tran"/>
    <property type="match status" value="1"/>
</dbReference>
<dbReference type="FunFam" id="3.40.50.300:FF:000421">
    <property type="entry name" value="Branched-chain amino acid ABC transporter ATP-binding protein"/>
    <property type="match status" value="1"/>
</dbReference>
<dbReference type="GO" id="GO:0015188">
    <property type="term" value="F:L-isoleucine transmembrane transporter activity"/>
    <property type="evidence" value="ECO:0007669"/>
    <property type="project" value="TreeGrafter"/>
</dbReference>
<dbReference type="InterPro" id="IPR051120">
    <property type="entry name" value="ABC_AA/LPS_Transport"/>
</dbReference>
<dbReference type="Pfam" id="PF12399">
    <property type="entry name" value="BCA_ABC_TP_C"/>
    <property type="match status" value="1"/>
</dbReference>
<dbReference type="Proteomes" id="UP000234433">
    <property type="component" value="Unassembled WGS sequence"/>
</dbReference>
<proteinExistence type="predicted"/>
<dbReference type="InterPro" id="IPR032823">
    <property type="entry name" value="BCA_ABC_TP_C"/>
</dbReference>
<dbReference type="GO" id="GO:0005886">
    <property type="term" value="C:plasma membrane"/>
    <property type="evidence" value="ECO:0007669"/>
    <property type="project" value="TreeGrafter"/>
</dbReference>
<evidence type="ECO:0000256" key="2">
    <source>
        <dbReference type="ARBA" id="ARBA00022741"/>
    </source>
</evidence>
<evidence type="ECO:0000256" key="3">
    <source>
        <dbReference type="ARBA" id="ARBA00022840"/>
    </source>
</evidence>